<dbReference type="RefSeq" id="WP_284352118.1">
    <property type="nucleotide sequence ID" value="NZ_BRXS01000006.1"/>
</dbReference>
<evidence type="ECO:0000313" key="2">
    <source>
        <dbReference type="Proteomes" id="UP001161325"/>
    </source>
</evidence>
<accession>A0AA37Q7I6</accession>
<gene>
    <name evidence="1" type="ORF">rosag_41970</name>
</gene>
<keyword evidence="2" id="KW-1185">Reference proteome</keyword>
<evidence type="ECO:0000313" key="1">
    <source>
        <dbReference type="EMBL" id="GLC27684.1"/>
    </source>
</evidence>
<reference evidence="1" key="1">
    <citation type="submission" date="2022-08" db="EMBL/GenBank/DDBJ databases">
        <title>Draft genome sequencing of Roseisolibacter agri AW1220.</title>
        <authorList>
            <person name="Tobiishi Y."/>
            <person name="Tonouchi A."/>
        </authorList>
    </citation>
    <scope>NUCLEOTIDE SEQUENCE</scope>
    <source>
        <strain evidence="1">AW1220</strain>
    </source>
</reference>
<dbReference type="AlphaFoldDB" id="A0AA37Q7I6"/>
<name>A0AA37Q7I6_9BACT</name>
<dbReference type="EMBL" id="BRXS01000006">
    <property type="protein sequence ID" value="GLC27684.1"/>
    <property type="molecule type" value="Genomic_DNA"/>
</dbReference>
<comment type="caution">
    <text evidence="1">The sequence shown here is derived from an EMBL/GenBank/DDBJ whole genome shotgun (WGS) entry which is preliminary data.</text>
</comment>
<dbReference type="Proteomes" id="UP001161325">
    <property type="component" value="Unassembled WGS sequence"/>
</dbReference>
<proteinExistence type="predicted"/>
<protein>
    <submittedName>
        <fullName evidence="1">Uncharacterized protein</fullName>
    </submittedName>
</protein>
<sequence length="158" mass="15962">MSSASPAAPNGPLPYGPQTLEIRRFLQRLAALPQGEWTAAADEYEALQGTGRFAAADRALSAAVARTQREPERDAALGPLAQLLRMPGAPGAPPADDDPLAPVAEAALAATLALLVRDVLPATAFATLYAPFATRIPLDALTGAAGPTGTGAGGPTAQ</sequence>
<organism evidence="1 2">
    <name type="scientific">Roseisolibacter agri</name>
    <dbReference type="NCBI Taxonomy" id="2014610"/>
    <lineage>
        <taxon>Bacteria</taxon>
        <taxon>Pseudomonadati</taxon>
        <taxon>Gemmatimonadota</taxon>
        <taxon>Gemmatimonadia</taxon>
        <taxon>Gemmatimonadales</taxon>
        <taxon>Gemmatimonadaceae</taxon>
        <taxon>Roseisolibacter</taxon>
    </lineage>
</organism>